<evidence type="ECO:0000256" key="1">
    <source>
        <dbReference type="SAM" id="SignalP"/>
    </source>
</evidence>
<organism evidence="2">
    <name type="scientific">Pelophylax lessonae</name>
    <name type="common">Pool frog</name>
    <name type="synonym">Rana lessonae</name>
    <dbReference type="NCBI Taxonomy" id="45623"/>
    <lineage>
        <taxon>Eukaryota</taxon>
        <taxon>Metazoa</taxon>
        <taxon>Chordata</taxon>
        <taxon>Craniata</taxon>
        <taxon>Vertebrata</taxon>
        <taxon>Euteleostomi</taxon>
        <taxon>Amphibia</taxon>
        <taxon>Batrachia</taxon>
        <taxon>Anura</taxon>
        <taxon>Neobatrachia</taxon>
        <taxon>Ranoidea</taxon>
        <taxon>Ranidae</taxon>
        <taxon>Pelophylax</taxon>
    </lineage>
</organism>
<sequence length="218" mass="23800">MKTFIFTFFLLASHSFWETKAVLPGLSPKVECLTKLVAASPTFLTDFVELLCKVTEDIPAEERVKNIKMFTDKYIKLVDDCDIFEFLGITPKDLLETTADTATDIGDALLKVSDSLGFTNGVIQLLCKPLSCITKLIKPLPANIASLTDLKCKAPGGLDNFINNLVTLDCLTDNTKVADLPKLLKQLLGDIILKNEAFTSAVKLAGCTVEKIVNKIVG</sequence>
<feature type="chain" id="PRO_5004157121" evidence="1">
    <location>
        <begin position="22"/>
        <end position="218"/>
    </location>
</feature>
<feature type="signal peptide" evidence="1">
    <location>
        <begin position="1"/>
        <end position="21"/>
    </location>
</feature>
<name>O13162_PELLE</name>
<accession>O13162</accession>
<keyword evidence="1" id="KW-0732">Signal</keyword>
<dbReference type="AlphaFoldDB" id="O13162"/>
<proteinExistence type="evidence at transcript level"/>
<gene>
    <name evidence="2" type="primary">harderin</name>
</gene>
<evidence type="ECO:0000313" key="2">
    <source>
        <dbReference type="EMBL" id="AAB50821.1"/>
    </source>
</evidence>
<protein>
    <submittedName>
        <fullName evidence="2">Harderin</fullName>
    </submittedName>
</protein>
<reference evidence="2" key="1">
    <citation type="journal article" date="1996" name="Biochem. Mol. Biol. Int.">
        <title>Molecular cloning of a novel mRNA (harderin) specifically and highly expressed in the Harderian gland of the frog, Rana esculenta.</title>
        <authorList>
            <person name="Aniello F."/>
            <person name="Branno M."/>
            <person name="Marra P."/>
            <person name="Baccari G.C."/>
            <person name="Di Matteo L."/>
            <person name="Minucci S."/>
        </authorList>
    </citation>
    <scope>NUCLEOTIDE SEQUENCE</scope>
</reference>
<dbReference type="EMBL" id="S83536">
    <property type="protein sequence ID" value="AAB50821.1"/>
    <property type="molecule type" value="mRNA"/>
</dbReference>